<keyword evidence="2" id="KW-1185">Reference proteome</keyword>
<proteinExistence type="predicted"/>
<accession>A0ABQ4NMQ6</accession>
<dbReference type="Proteomes" id="UP000786693">
    <property type="component" value="Unassembled WGS sequence"/>
</dbReference>
<protein>
    <recommendedName>
        <fullName evidence="3">DUF1284 domain-containing protein</fullName>
    </recommendedName>
</protein>
<organism evidence="1 2">
    <name type="scientific">Jannaschia pagri</name>
    <dbReference type="NCBI Taxonomy" id="2829797"/>
    <lineage>
        <taxon>Bacteria</taxon>
        <taxon>Pseudomonadati</taxon>
        <taxon>Pseudomonadota</taxon>
        <taxon>Alphaproteobacteria</taxon>
        <taxon>Rhodobacterales</taxon>
        <taxon>Roseobacteraceae</taxon>
        <taxon>Jannaschia</taxon>
    </lineage>
</organism>
<comment type="caution">
    <text evidence="1">The sequence shown here is derived from an EMBL/GenBank/DDBJ whole genome shotgun (WGS) entry which is preliminary data.</text>
</comment>
<sequence length="152" mass="16285">MQTGPDPVTIRLRPHHVLCSIGFEGKGYSGPFIANMGHIVDGRLRAPGGEDIPILITSDADAICAPCPKRRGLGCEAGDRIAVLDGRHAAQLGLVPGETLSWGDCLDRVRARVTPQDLDRICAGCSWLDQGMCKTALARLRQTKTGRTEAAR</sequence>
<dbReference type="Pfam" id="PF06935">
    <property type="entry name" value="DUF1284"/>
    <property type="match status" value="1"/>
</dbReference>
<dbReference type="EMBL" id="BPFH01000004">
    <property type="protein sequence ID" value="GIT95681.1"/>
    <property type="molecule type" value="Genomic_DNA"/>
</dbReference>
<evidence type="ECO:0008006" key="3">
    <source>
        <dbReference type="Google" id="ProtNLM"/>
    </source>
</evidence>
<name>A0ABQ4NMQ6_9RHOB</name>
<reference evidence="1 2" key="1">
    <citation type="submission" date="2021-05" db="EMBL/GenBank/DDBJ databases">
        <title>Bacteria Genome sequencing.</title>
        <authorList>
            <person name="Takabe Y."/>
            <person name="Nakajima Y."/>
            <person name="Suzuki S."/>
            <person name="Shiozaki T."/>
        </authorList>
    </citation>
    <scope>NUCLEOTIDE SEQUENCE [LARGE SCALE GENOMIC DNA]</scope>
    <source>
        <strain evidence="1 2">AI_62</strain>
    </source>
</reference>
<dbReference type="InterPro" id="IPR009702">
    <property type="entry name" value="DUF1284"/>
</dbReference>
<evidence type="ECO:0000313" key="1">
    <source>
        <dbReference type="EMBL" id="GIT95681.1"/>
    </source>
</evidence>
<evidence type="ECO:0000313" key="2">
    <source>
        <dbReference type="Proteomes" id="UP000786693"/>
    </source>
</evidence>
<gene>
    <name evidence="1" type="ORF">JANAI62_23040</name>
</gene>